<dbReference type="AlphaFoldDB" id="A0A645AQS6"/>
<protein>
    <submittedName>
        <fullName evidence="1">Uncharacterized protein</fullName>
    </submittedName>
</protein>
<reference evidence="1" key="1">
    <citation type="submission" date="2019-08" db="EMBL/GenBank/DDBJ databases">
        <authorList>
            <person name="Kucharzyk K."/>
            <person name="Murdoch R.W."/>
            <person name="Higgins S."/>
            <person name="Loffler F."/>
        </authorList>
    </citation>
    <scope>NUCLEOTIDE SEQUENCE</scope>
</reference>
<sequence length="95" mass="10654">MDGVDNYELRGDVFNMFEYFVEIGLANNQAIVVFNTDAVGPQFQLPRALFTGNVEGSDLSQLQHGLQYEGGFTDSRLSPNQYQGCRYQSATQYTV</sequence>
<proteinExistence type="predicted"/>
<name>A0A645AQS6_9ZZZZ</name>
<evidence type="ECO:0000313" key="1">
    <source>
        <dbReference type="EMBL" id="MPM51954.1"/>
    </source>
</evidence>
<organism evidence="1">
    <name type="scientific">bioreactor metagenome</name>
    <dbReference type="NCBI Taxonomy" id="1076179"/>
    <lineage>
        <taxon>unclassified sequences</taxon>
        <taxon>metagenomes</taxon>
        <taxon>ecological metagenomes</taxon>
    </lineage>
</organism>
<comment type="caution">
    <text evidence="1">The sequence shown here is derived from an EMBL/GenBank/DDBJ whole genome shotgun (WGS) entry which is preliminary data.</text>
</comment>
<accession>A0A645AQS6</accession>
<dbReference type="EMBL" id="VSSQ01013649">
    <property type="protein sequence ID" value="MPM51954.1"/>
    <property type="molecule type" value="Genomic_DNA"/>
</dbReference>
<gene>
    <name evidence="1" type="ORF">SDC9_98707</name>
</gene>